<organism evidence="4 5">
    <name type="scientific">Candidatus Frankia alpina</name>
    <dbReference type="NCBI Taxonomy" id="2699483"/>
    <lineage>
        <taxon>Bacteria</taxon>
        <taxon>Bacillati</taxon>
        <taxon>Actinomycetota</taxon>
        <taxon>Actinomycetes</taxon>
        <taxon>Frankiales</taxon>
        <taxon>Frankiaceae</taxon>
        <taxon>Frankia</taxon>
    </lineage>
</organism>
<dbReference type="InterPro" id="IPR016047">
    <property type="entry name" value="M23ase_b-sheet_dom"/>
</dbReference>
<name>A0A4S5EHX1_9ACTN</name>
<keyword evidence="1" id="KW-0732">Signal</keyword>
<dbReference type="Gene3D" id="2.70.70.10">
    <property type="entry name" value="Glucose Permease (Domain IIA)"/>
    <property type="match status" value="1"/>
</dbReference>
<accession>A0A4S5EHX1</accession>
<evidence type="ECO:0000313" key="5">
    <source>
        <dbReference type="Proteomes" id="UP000305282"/>
    </source>
</evidence>
<evidence type="ECO:0000256" key="2">
    <source>
        <dbReference type="SAM" id="MobiDB-lite"/>
    </source>
</evidence>
<dbReference type="GO" id="GO:0004222">
    <property type="term" value="F:metalloendopeptidase activity"/>
    <property type="evidence" value="ECO:0007669"/>
    <property type="project" value="TreeGrafter"/>
</dbReference>
<feature type="non-terminal residue" evidence="4">
    <location>
        <position position="1"/>
    </location>
</feature>
<feature type="region of interest" description="Disordered" evidence="2">
    <location>
        <begin position="1"/>
        <end position="28"/>
    </location>
</feature>
<feature type="domain" description="M23ase beta-sheet core" evidence="3">
    <location>
        <begin position="69"/>
        <end position="162"/>
    </location>
</feature>
<comment type="caution">
    <text evidence="4">The sequence shown here is derived from an EMBL/GenBank/DDBJ whole genome shotgun (WGS) entry which is preliminary data.</text>
</comment>
<dbReference type="CDD" id="cd12797">
    <property type="entry name" value="M23_peptidase"/>
    <property type="match status" value="1"/>
</dbReference>
<feature type="compositionally biased region" description="Low complexity" evidence="2">
    <location>
        <begin position="16"/>
        <end position="28"/>
    </location>
</feature>
<proteinExistence type="predicted"/>
<protein>
    <submittedName>
        <fullName evidence="4">M23 family peptidase</fullName>
    </submittedName>
</protein>
<dbReference type="SUPFAM" id="SSF51261">
    <property type="entry name" value="Duplicated hybrid motif"/>
    <property type="match status" value="1"/>
</dbReference>
<dbReference type="RefSeq" id="WP_136448705.1">
    <property type="nucleotide sequence ID" value="NZ_SSXH01000397.1"/>
</dbReference>
<evidence type="ECO:0000259" key="3">
    <source>
        <dbReference type="Pfam" id="PF01551"/>
    </source>
</evidence>
<dbReference type="PANTHER" id="PTHR21666">
    <property type="entry name" value="PEPTIDASE-RELATED"/>
    <property type="match status" value="1"/>
</dbReference>
<sequence>PALPPPAADPPGGGARAPRSAPPSGASDRLAATAMPTAATGIPRLQWPLPGPVAVSRTFIRPATPFGPGHRGVDLRGSPAGPVLAAAAGTVAFAGPVAGQGVVTVDHGSVRTTYEPLRPAVRVGAVVRAGDLLGWLTAGHPGCPTTTCLHWGLLRGVEYLDPLASFQRVPPRLLPLRPR</sequence>
<dbReference type="EMBL" id="SSXH01000397">
    <property type="protein sequence ID" value="THJ71584.1"/>
    <property type="molecule type" value="Genomic_DNA"/>
</dbReference>
<dbReference type="Proteomes" id="UP000305282">
    <property type="component" value="Unassembled WGS sequence"/>
</dbReference>
<dbReference type="PANTHER" id="PTHR21666:SF289">
    <property type="entry name" value="L-ALA--D-GLU ENDOPEPTIDASE"/>
    <property type="match status" value="1"/>
</dbReference>
<dbReference type="AlphaFoldDB" id="A0A4S5EHX1"/>
<dbReference type="Pfam" id="PF01551">
    <property type="entry name" value="Peptidase_M23"/>
    <property type="match status" value="1"/>
</dbReference>
<dbReference type="InterPro" id="IPR011055">
    <property type="entry name" value="Dup_hybrid_motif"/>
</dbReference>
<keyword evidence="5" id="KW-1185">Reference proteome</keyword>
<reference evidence="4 5" key="1">
    <citation type="submission" date="2019-04" db="EMBL/GenBank/DDBJ databases">
        <title>Draft genome sequences for three unisolated Alnus-infective Frankia Sp+ strains, AgTrS, AiOr and AvVan, the first sequenced Frankia strains able to sporulate in-planta.</title>
        <authorList>
            <person name="Bethencourt L."/>
            <person name="Vautrin F."/>
            <person name="Taib N."/>
            <person name="Dubost A."/>
            <person name="Castro-Garcia L."/>
            <person name="Imbaud O."/>
            <person name="Abrouk D."/>
            <person name="Fournier P."/>
            <person name="Briolay J."/>
            <person name="Nguyen A."/>
            <person name="Normand P."/>
            <person name="Fernandez M.P."/>
            <person name="Brochier-Armanet C."/>
            <person name="Herrera-Belaroussi A."/>
        </authorList>
    </citation>
    <scope>NUCLEOTIDE SEQUENCE [LARGE SCALE GENOMIC DNA]</scope>
    <source>
        <strain evidence="4 5">AvVan</strain>
    </source>
</reference>
<dbReference type="OrthoDB" id="5245088at2"/>
<dbReference type="InterPro" id="IPR050570">
    <property type="entry name" value="Cell_wall_metabolism_enzyme"/>
</dbReference>
<evidence type="ECO:0000313" key="4">
    <source>
        <dbReference type="EMBL" id="THJ71584.1"/>
    </source>
</evidence>
<gene>
    <name evidence="4" type="ORF">E7Y31_15230</name>
</gene>
<evidence type="ECO:0000256" key="1">
    <source>
        <dbReference type="ARBA" id="ARBA00022729"/>
    </source>
</evidence>